<dbReference type="Gene3D" id="1.10.357.10">
    <property type="entry name" value="Tetracycline Repressor, domain 2"/>
    <property type="match status" value="1"/>
</dbReference>
<evidence type="ECO:0000313" key="5">
    <source>
        <dbReference type="Proteomes" id="UP000051442"/>
    </source>
</evidence>
<reference evidence="4 5" key="1">
    <citation type="journal article" date="2015" name="Genome Announc.">
        <title>Expanding the biotechnology potential of lactobacilli through comparative genomics of 213 strains and associated genera.</title>
        <authorList>
            <person name="Sun Z."/>
            <person name="Harris H.M."/>
            <person name="McCann A."/>
            <person name="Guo C."/>
            <person name="Argimon S."/>
            <person name="Zhang W."/>
            <person name="Yang X."/>
            <person name="Jeffery I.B."/>
            <person name="Cooney J.C."/>
            <person name="Kagawa T.F."/>
            <person name="Liu W."/>
            <person name="Song Y."/>
            <person name="Salvetti E."/>
            <person name="Wrobel A."/>
            <person name="Rasinkangas P."/>
            <person name="Parkhill J."/>
            <person name="Rea M.C."/>
            <person name="O'Sullivan O."/>
            <person name="Ritari J."/>
            <person name="Douillard F.P."/>
            <person name="Paul Ross R."/>
            <person name="Yang R."/>
            <person name="Briner A.E."/>
            <person name="Felis G.E."/>
            <person name="de Vos W.M."/>
            <person name="Barrangou R."/>
            <person name="Klaenhammer T.R."/>
            <person name="Caufield P.W."/>
            <person name="Cui Y."/>
            <person name="Zhang H."/>
            <person name="O'Toole P.W."/>
        </authorList>
    </citation>
    <scope>NUCLEOTIDE SEQUENCE [LARGE SCALE GENOMIC DNA]</scope>
    <source>
        <strain evidence="4 5">DSM 23365</strain>
    </source>
</reference>
<evidence type="ECO:0000259" key="3">
    <source>
        <dbReference type="PROSITE" id="PS50977"/>
    </source>
</evidence>
<accession>A0A0R2FA41</accession>
<dbReference type="GO" id="GO:0006355">
    <property type="term" value="P:regulation of DNA-templated transcription"/>
    <property type="evidence" value="ECO:0007669"/>
    <property type="project" value="UniProtKB-ARBA"/>
</dbReference>
<dbReference type="AlphaFoldDB" id="A0A0R2FA41"/>
<dbReference type="GO" id="GO:0003677">
    <property type="term" value="F:DNA binding"/>
    <property type="evidence" value="ECO:0007669"/>
    <property type="project" value="UniProtKB-UniRule"/>
</dbReference>
<dbReference type="OrthoDB" id="9809994at2"/>
<sequence>MRKKDLTKEVRIQDATAAIILKEGAAAVSTVKVAKRVGISQSNVYLYFKNKDDLLLSVYQREQARIQAAGDLNQLTDKTIALPVRLRLYMRGIFDYAVDHPESLTLIQQIKFLMGQDDGNPLLATVQGTQNIVETLMQEAVDAGVIRNVPVNVHMSLVFSMIHTHTLNLKRGLYQPTDYSFETFYDLLWSGIKGPAAD</sequence>
<comment type="caution">
    <text evidence="4">The sequence shown here is derived from an EMBL/GenBank/DDBJ whole genome shotgun (WGS) entry which is preliminary data.</text>
</comment>
<dbReference type="EMBL" id="AYZM01000105">
    <property type="protein sequence ID" value="KRN21725.1"/>
    <property type="molecule type" value="Genomic_DNA"/>
</dbReference>
<dbReference type="InterPro" id="IPR036271">
    <property type="entry name" value="Tet_transcr_reg_TetR-rel_C_sf"/>
</dbReference>
<dbReference type="PANTHER" id="PTHR30055">
    <property type="entry name" value="HTH-TYPE TRANSCRIPTIONAL REGULATOR RUTR"/>
    <property type="match status" value="1"/>
</dbReference>
<dbReference type="STRING" id="1423804.FD14_GL000906"/>
<gene>
    <name evidence="4" type="ORF">FD14_GL000906</name>
</gene>
<dbReference type="PRINTS" id="PR00455">
    <property type="entry name" value="HTHTETR"/>
</dbReference>
<dbReference type="PROSITE" id="PS50977">
    <property type="entry name" value="HTH_TETR_2"/>
    <property type="match status" value="1"/>
</dbReference>
<keyword evidence="5" id="KW-1185">Reference proteome</keyword>
<organism evidence="4 5">
    <name type="scientific">Secundilactobacillus similis DSM 23365 = JCM 2765</name>
    <dbReference type="NCBI Taxonomy" id="1423804"/>
    <lineage>
        <taxon>Bacteria</taxon>
        <taxon>Bacillati</taxon>
        <taxon>Bacillota</taxon>
        <taxon>Bacilli</taxon>
        <taxon>Lactobacillales</taxon>
        <taxon>Lactobacillaceae</taxon>
        <taxon>Secundilactobacillus</taxon>
    </lineage>
</organism>
<dbReference type="InterPro" id="IPR009057">
    <property type="entry name" value="Homeodomain-like_sf"/>
</dbReference>
<feature type="domain" description="HTH tetR-type" evidence="3">
    <location>
        <begin position="6"/>
        <end position="66"/>
    </location>
</feature>
<dbReference type="SUPFAM" id="SSF48498">
    <property type="entry name" value="Tetracyclin repressor-like, C-terminal domain"/>
    <property type="match status" value="1"/>
</dbReference>
<evidence type="ECO:0000313" key="4">
    <source>
        <dbReference type="EMBL" id="KRN21725.1"/>
    </source>
</evidence>
<name>A0A0R2FA41_9LACO</name>
<dbReference type="InterPro" id="IPR050109">
    <property type="entry name" value="HTH-type_TetR-like_transc_reg"/>
</dbReference>
<keyword evidence="1 2" id="KW-0238">DNA-binding</keyword>
<dbReference type="InterPro" id="IPR001647">
    <property type="entry name" value="HTH_TetR"/>
</dbReference>
<protein>
    <submittedName>
        <fullName evidence="4">Transcription regulator</fullName>
    </submittedName>
</protein>
<dbReference type="SUPFAM" id="SSF46689">
    <property type="entry name" value="Homeodomain-like"/>
    <property type="match status" value="1"/>
</dbReference>
<dbReference type="RefSeq" id="WP_054733150.1">
    <property type="nucleotide sequence ID" value="NZ_AYZM01000105.1"/>
</dbReference>
<evidence type="ECO:0000256" key="1">
    <source>
        <dbReference type="ARBA" id="ARBA00023125"/>
    </source>
</evidence>
<dbReference type="Pfam" id="PF00440">
    <property type="entry name" value="TetR_N"/>
    <property type="match status" value="1"/>
</dbReference>
<proteinExistence type="predicted"/>
<dbReference type="Proteomes" id="UP000051442">
    <property type="component" value="Unassembled WGS sequence"/>
</dbReference>
<evidence type="ECO:0000256" key="2">
    <source>
        <dbReference type="PROSITE-ProRule" id="PRU00335"/>
    </source>
</evidence>
<feature type="DNA-binding region" description="H-T-H motif" evidence="2">
    <location>
        <begin position="29"/>
        <end position="48"/>
    </location>
</feature>
<dbReference type="PATRIC" id="fig|1423804.4.peg.974"/>